<gene>
    <name evidence="9" type="ORF">KVH43_08615</name>
</gene>
<dbReference type="NCBIfam" id="TIGR00912">
    <property type="entry name" value="2A0309"/>
    <property type="match status" value="1"/>
</dbReference>
<evidence type="ECO:0000256" key="5">
    <source>
        <dbReference type="ARBA" id="ARBA00022692"/>
    </source>
</evidence>
<evidence type="ECO:0000256" key="1">
    <source>
        <dbReference type="ARBA" id="ARBA00004141"/>
    </source>
</evidence>
<protein>
    <submittedName>
        <fullName evidence="9">Endospore germination permease</fullName>
    </submittedName>
</protein>
<dbReference type="InterPro" id="IPR004761">
    <property type="entry name" value="Spore_GerAB"/>
</dbReference>
<keyword evidence="6 8" id="KW-1133">Transmembrane helix</keyword>
<organism evidence="9 10">
    <name type="scientific">Crassaminicella indica</name>
    <dbReference type="NCBI Taxonomy" id="2855394"/>
    <lineage>
        <taxon>Bacteria</taxon>
        <taxon>Bacillati</taxon>
        <taxon>Bacillota</taxon>
        <taxon>Clostridia</taxon>
        <taxon>Eubacteriales</taxon>
        <taxon>Clostridiaceae</taxon>
        <taxon>Crassaminicella</taxon>
    </lineage>
</organism>
<comment type="subcellular location">
    <subcellularLocation>
        <location evidence="1">Membrane</location>
        <topology evidence="1">Multi-pass membrane protein</topology>
    </subcellularLocation>
</comment>
<dbReference type="RefSeq" id="WP_218282143.1">
    <property type="nucleotide sequence ID" value="NZ_CP078093.1"/>
</dbReference>
<feature type="transmembrane region" description="Helical" evidence="8">
    <location>
        <begin position="12"/>
        <end position="30"/>
    </location>
</feature>
<accession>A0ABX8R8S0</accession>
<feature type="transmembrane region" description="Helical" evidence="8">
    <location>
        <begin position="36"/>
        <end position="57"/>
    </location>
</feature>
<feature type="transmembrane region" description="Helical" evidence="8">
    <location>
        <begin position="266"/>
        <end position="288"/>
    </location>
</feature>
<dbReference type="PANTHER" id="PTHR34975:SF2">
    <property type="entry name" value="SPORE GERMINATION PROTEIN A2"/>
    <property type="match status" value="1"/>
</dbReference>
<keyword evidence="10" id="KW-1185">Reference proteome</keyword>
<evidence type="ECO:0000313" key="10">
    <source>
        <dbReference type="Proteomes" id="UP000886818"/>
    </source>
</evidence>
<reference evidence="9" key="1">
    <citation type="submission" date="2021-07" db="EMBL/GenBank/DDBJ databases">
        <title>Complete genome sequence of Crassaminicella sp. 143-21, isolated from a deep-sea hydrothermal vent.</title>
        <authorList>
            <person name="Li X."/>
        </authorList>
    </citation>
    <scope>NUCLEOTIDE SEQUENCE</scope>
    <source>
        <strain evidence="9">143-21</strain>
    </source>
</reference>
<keyword evidence="7 8" id="KW-0472">Membrane</keyword>
<feature type="transmembrane region" description="Helical" evidence="8">
    <location>
        <begin position="333"/>
        <end position="354"/>
    </location>
</feature>
<evidence type="ECO:0000256" key="8">
    <source>
        <dbReference type="SAM" id="Phobius"/>
    </source>
</evidence>
<feature type="transmembrane region" description="Helical" evidence="8">
    <location>
        <begin position="113"/>
        <end position="130"/>
    </location>
</feature>
<evidence type="ECO:0000313" key="9">
    <source>
        <dbReference type="EMBL" id="QXM05444.1"/>
    </source>
</evidence>
<comment type="similarity">
    <text evidence="2">Belongs to the amino acid-polyamine-organocation (APC) superfamily. Spore germination protein (SGP) (TC 2.A.3.9) family.</text>
</comment>
<evidence type="ECO:0000256" key="3">
    <source>
        <dbReference type="ARBA" id="ARBA00022448"/>
    </source>
</evidence>
<keyword evidence="5 8" id="KW-0812">Transmembrane</keyword>
<evidence type="ECO:0000256" key="6">
    <source>
        <dbReference type="ARBA" id="ARBA00022989"/>
    </source>
</evidence>
<evidence type="ECO:0000256" key="4">
    <source>
        <dbReference type="ARBA" id="ARBA00022544"/>
    </source>
</evidence>
<feature type="transmembrane region" description="Helical" evidence="8">
    <location>
        <begin position="180"/>
        <end position="201"/>
    </location>
</feature>
<keyword evidence="3" id="KW-0813">Transport</keyword>
<proteinExistence type="inferred from homology"/>
<dbReference type="Pfam" id="PF03845">
    <property type="entry name" value="Spore_permease"/>
    <property type="match status" value="1"/>
</dbReference>
<dbReference type="PANTHER" id="PTHR34975">
    <property type="entry name" value="SPORE GERMINATION PROTEIN A2"/>
    <property type="match status" value="1"/>
</dbReference>
<feature type="transmembrane region" description="Helical" evidence="8">
    <location>
        <begin position="300"/>
        <end position="318"/>
    </location>
</feature>
<feature type="transmembrane region" description="Helical" evidence="8">
    <location>
        <begin position="69"/>
        <end position="93"/>
    </location>
</feature>
<evidence type="ECO:0000256" key="2">
    <source>
        <dbReference type="ARBA" id="ARBA00007998"/>
    </source>
</evidence>
<dbReference type="EMBL" id="CP078093">
    <property type="protein sequence ID" value="QXM05444.1"/>
    <property type="molecule type" value="Genomic_DNA"/>
</dbReference>
<name>A0ABX8R8S0_9CLOT</name>
<keyword evidence="4" id="KW-0309">Germination</keyword>
<feature type="transmembrane region" description="Helical" evidence="8">
    <location>
        <begin position="213"/>
        <end position="238"/>
    </location>
</feature>
<evidence type="ECO:0000256" key="7">
    <source>
        <dbReference type="ARBA" id="ARBA00023136"/>
    </source>
</evidence>
<dbReference type="Proteomes" id="UP000886818">
    <property type="component" value="Chromosome"/>
</dbReference>
<sequence length="362" mass="41278">MNKEVISNTHGISLIVLFIIGSSSVFIMGLEAGKDLWLAIIFAIFMAIPFSLIYIKLHNIFHDKNLFDIIEICFGKILGKGIILLFTCFMFYWTSDVLVNFGNFISTISLIETPKIIPMIFLLILCAWVVKEKIEVLGRWSAFLLIVAIFIIFLAIILLIPKMNINNILPIFNNGIHPIVKGALNTFSFPFSQIIAFSIVFSSFNEKKSSYKIYIIGLLLGGFILFIISSTNILVLGINEASRVHYPTYHTFSRINIGNTFQRTEAIILIIFVLGGFVKISILLLCTCKGIAQTFNCKDHRFIIIPVSLLVINLSYFQYDSVMHYSKFQTDTWFYFTFPFQGIFPIILFIIAILKKKAFFNN</sequence>
<feature type="transmembrane region" description="Helical" evidence="8">
    <location>
        <begin position="142"/>
        <end position="160"/>
    </location>
</feature>